<dbReference type="Pfam" id="PF07729">
    <property type="entry name" value="FCD"/>
    <property type="match status" value="1"/>
</dbReference>
<comment type="caution">
    <text evidence="5">The sequence shown here is derived from an EMBL/GenBank/DDBJ whole genome shotgun (WGS) entry which is preliminary data.</text>
</comment>
<organism evidence="5 6">
    <name type="scientific">Marinitenerispora sediminis</name>
    <dbReference type="NCBI Taxonomy" id="1931232"/>
    <lineage>
        <taxon>Bacteria</taxon>
        <taxon>Bacillati</taxon>
        <taxon>Actinomycetota</taxon>
        <taxon>Actinomycetes</taxon>
        <taxon>Streptosporangiales</taxon>
        <taxon>Nocardiopsidaceae</taxon>
        <taxon>Marinitenerispora</taxon>
    </lineage>
</organism>
<dbReference type="OrthoDB" id="4535513at2"/>
<evidence type="ECO:0000313" key="5">
    <source>
        <dbReference type="EMBL" id="RCV54666.1"/>
    </source>
</evidence>
<reference evidence="5 6" key="1">
    <citation type="submission" date="2018-04" db="EMBL/GenBank/DDBJ databases">
        <title>Novel actinobacteria from marine sediment.</title>
        <authorList>
            <person name="Ng Z.Y."/>
            <person name="Tan G.Y.A."/>
        </authorList>
    </citation>
    <scope>NUCLEOTIDE SEQUENCE [LARGE SCALE GENOMIC DNA]</scope>
    <source>
        <strain evidence="5 6">TPS81</strain>
    </source>
</reference>
<evidence type="ECO:0000313" key="6">
    <source>
        <dbReference type="Proteomes" id="UP000253318"/>
    </source>
</evidence>
<dbReference type="Gene3D" id="1.20.120.530">
    <property type="entry name" value="GntR ligand-binding domain-like"/>
    <property type="match status" value="1"/>
</dbReference>
<dbReference type="EMBL" id="QEIN01000162">
    <property type="protein sequence ID" value="RCV54666.1"/>
    <property type="molecule type" value="Genomic_DNA"/>
</dbReference>
<dbReference type="CDD" id="cd07377">
    <property type="entry name" value="WHTH_GntR"/>
    <property type="match status" value="1"/>
</dbReference>
<dbReference type="PANTHER" id="PTHR43537:SF5">
    <property type="entry name" value="UXU OPERON TRANSCRIPTIONAL REGULATOR"/>
    <property type="match status" value="1"/>
</dbReference>
<dbReference type="PROSITE" id="PS50949">
    <property type="entry name" value="HTH_GNTR"/>
    <property type="match status" value="1"/>
</dbReference>
<keyword evidence="1" id="KW-0805">Transcription regulation</keyword>
<accession>A0A368T5H3</accession>
<dbReference type="SUPFAM" id="SSF46785">
    <property type="entry name" value="Winged helix' DNA-binding domain"/>
    <property type="match status" value="1"/>
</dbReference>
<dbReference type="InterPro" id="IPR011711">
    <property type="entry name" value="GntR_C"/>
</dbReference>
<dbReference type="InterPro" id="IPR008920">
    <property type="entry name" value="TF_FadR/GntR_C"/>
</dbReference>
<gene>
    <name evidence="5" type="ORF">DEF24_18960</name>
</gene>
<evidence type="ECO:0000256" key="1">
    <source>
        <dbReference type="ARBA" id="ARBA00023015"/>
    </source>
</evidence>
<name>A0A368T5H3_9ACTN</name>
<dbReference type="Proteomes" id="UP000253318">
    <property type="component" value="Unassembled WGS sequence"/>
</dbReference>
<dbReference type="PRINTS" id="PR00035">
    <property type="entry name" value="HTHGNTR"/>
</dbReference>
<sequence length="242" mass="26018">MALSDEIAEDLLTAIIDGRYSAGSALPPEGELAEKYAVSRLTVREAITALRVQSVVRIQRGRGTYVNPPDQWTALEPMIRAAASTPRTSAAISDRLIEARRLIETGAAQLAAERRTDEDLEQLAALLDDMRAADGASDVELFVQADIAFHDGVMRATGNAFVPLLFEPFGRLLVEARRETSAVAQIRAHAIDHHAAILDAIRAGDAERARTAMTAHLNQTADDLHTHVVAPRTAPDEAAGTG</sequence>
<keyword evidence="2" id="KW-0238">DNA-binding</keyword>
<dbReference type="InterPro" id="IPR036388">
    <property type="entry name" value="WH-like_DNA-bd_sf"/>
</dbReference>
<evidence type="ECO:0000259" key="4">
    <source>
        <dbReference type="PROSITE" id="PS50949"/>
    </source>
</evidence>
<dbReference type="InterPro" id="IPR000524">
    <property type="entry name" value="Tscrpt_reg_HTH_GntR"/>
</dbReference>
<dbReference type="RefSeq" id="WP_114399596.1">
    <property type="nucleotide sequence ID" value="NZ_QEIM01000138.1"/>
</dbReference>
<dbReference type="Gene3D" id="1.10.10.10">
    <property type="entry name" value="Winged helix-like DNA-binding domain superfamily/Winged helix DNA-binding domain"/>
    <property type="match status" value="1"/>
</dbReference>
<evidence type="ECO:0000256" key="3">
    <source>
        <dbReference type="ARBA" id="ARBA00023163"/>
    </source>
</evidence>
<dbReference type="GO" id="GO:0003677">
    <property type="term" value="F:DNA binding"/>
    <property type="evidence" value="ECO:0007669"/>
    <property type="project" value="UniProtKB-KW"/>
</dbReference>
<protein>
    <submittedName>
        <fullName evidence="5">GntR family transcriptional regulator</fullName>
    </submittedName>
</protein>
<dbReference type="SUPFAM" id="SSF48008">
    <property type="entry name" value="GntR ligand-binding domain-like"/>
    <property type="match status" value="1"/>
</dbReference>
<dbReference type="GO" id="GO:0003700">
    <property type="term" value="F:DNA-binding transcription factor activity"/>
    <property type="evidence" value="ECO:0007669"/>
    <property type="project" value="InterPro"/>
</dbReference>
<evidence type="ECO:0000256" key="2">
    <source>
        <dbReference type="ARBA" id="ARBA00023125"/>
    </source>
</evidence>
<keyword evidence="3" id="KW-0804">Transcription</keyword>
<proteinExistence type="predicted"/>
<dbReference type="PANTHER" id="PTHR43537">
    <property type="entry name" value="TRANSCRIPTIONAL REGULATOR, GNTR FAMILY"/>
    <property type="match status" value="1"/>
</dbReference>
<dbReference type="AlphaFoldDB" id="A0A368T5H3"/>
<dbReference type="SMART" id="SM00895">
    <property type="entry name" value="FCD"/>
    <property type="match status" value="1"/>
</dbReference>
<dbReference type="SMART" id="SM00345">
    <property type="entry name" value="HTH_GNTR"/>
    <property type="match status" value="1"/>
</dbReference>
<dbReference type="InterPro" id="IPR036390">
    <property type="entry name" value="WH_DNA-bd_sf"/>
</dbReference>
<keyword evidence="6" id="KW-1185">Reference proteome</keyword>
<feature type="domain" description="HTH gntR-type" evidence="4">
    <location>
        <begin position="1"/>
        <end position="69"/>
    </location>
</feature>
<dbReference type="Pfam" id="PF00392">
    <property type="entry name" value="GntR"/>
    <property type="match status" value="1"/>
</dbReference>